<sequence length="881" mass="99118">MRFPANAHLCFFNLLVLRRSPPKSTASSGAFHEREFTAMTSAVALYLPLPFPRTLARAGTEISICLPGVAGPTSYASPPRQKETVLGNPSVSVAKGTYSYDVETLINKLSSLPPRGSIARCLDVFKNKLSLNDFALVFKEFAQRGDWQRSLRLFKYMQRQIWCKPNEHIYTIMISLLGRENLLDKCREIFDEMNSQGVPRSVFSYTALINAYGRNGQYEVSMELLDRMKRERVLPSVLTYNTVINACARGGLDWEGLLGLFAEMRHEGILPDLVTYNTLLSACADRGLGDEAEMVFRTMNEGGVIPDVTTYGYLVETFKKLGKLDKVSELLKEMELEGNLPDVSAYNVLLEAHAENGSIKEAMDVFRQMQAAGCAANASTYSILLNLYGKHGRYDEVRELFLEMKVNNTKPDASTYNILIQVFGEGGYFKEVVTLFDDMVEEKVEPDMETYEGLVHACGRGGIHQDSKRILLHMNEKRILPTSKVYTGVIESYGQASFYEEALVTFNVMNEVGSSPTVETYNSLIYAFAKGGLYKEAEVIFSRMGDSGVARDRDSFNGMIEAYRQAGRFEDAIKTYVEMDQVRCNPDERTLEAVLSVYCFAGLVEESEEQFKEIKATGILPSIMCYCIMLAVYAKCDRWDDAYVLLDEMCSKKASNIHQVIGQMIKGDYDQDSNWQVVEYVLDKLNSEGCNLGMRFYNALLEALWWLKQRERAARVLSEATRRGLFPELFRKNKLLWSVDVHRMWEGCASTAIAVWLNDMKNAFASGEDLPQLAAVTVVRGRMETSSASQDYPVAKASYALLQDVASSCFSYPGWNRGRIVCQRTQLKRLLSSTECASDIEIVSLSNSPFSFSGARTFMSQSNSYPEAKDRKRKELVTSSV</sequence>
<proteinExistence type="predicted"/>
<organism evidence="1 2">
    <name type="scientific">Melastoma candidum</name>
    <dbReference type="NCBI Taxonomy" id="119954"/>
    <lineage>
        <taxon>Eukaryota</taxon>
        <taxon>Viridiplantae</taxon>
        <taxon>Streptophyta</taxon>
        <taxon>Embryophyta</taxon>
        <taxon>Tracheophyta</taxon>
        <taxon>Spermatophyta</taxon>
        <taxon>Magnoliopsida</taxon>
        <taxon>eudicotyledons</taxon>
        <taxon>Gunneridae</taxon>
        <taxon>Pentapetalae</taxon>
        <taxon>rosids</taxon>
        <taxon>malvids</taxon>
        <taxon>Myrtales</taxon>
        <taxon>Melastomataceae</taxon>
        <taxon>Melastomatoideae</taxon>
        <taxon>Melastomateae</taxon>
        <taxon>Melastoma</taxon>
    </lineage>
</organism>
<dbReference type="EMBL" id="CM042889">
    <property type="protein sequence ID" value="KAI4319115.1"/>
    <property type="molecule type" value="Genomic_DNA"/>
</dbReference>
<comment type="caution">
    <text evidence="1">The sequence shown here is derived from an EMBL/GenBank/DDBJ whole genome shotgun (WGS) entry which is preliminary data.</text>
</comment>
<keyword evidence="2" id="KW-1185">Reference proteome</keyword>
<protein>
    <submittedName>
        <fullName evidence="1">Uncharacterized protein</fullName>
    </submittedName>
</protein>
<evidence type="ECO:0000313" key="1">
    <source>
        <dbReference type="EMBL" id="KAI4319115.1"/>
    </source>
</evidence>
<gene>
    <name evidence="1" type="ORF">MLD38_032754</name>
</gene>
<accession>A0ACB9M8V1</accession>
<evidence type="ECO:0000313" key="2">
    <source>
        <dbReference type="Proteomes" id="UP001057402"/>
    </source>
</evidence>
<dbReference type="Proteomes" id="UP001057402">
    <property type="component" value="Chromosome 10"/>
</dbReference>
<name>A0ACB9M8V1_9MYRT</name>
<reference evidence="2" key="1">
    <citation type="journal article" date="2023" name="Front. Plant Sci.">
        <title>Chromosomal-level genome assembly of Melastoma candidum provides insights into trichome evolution.</title>
        <authorList>
            <person name="Zhong Y."/>
            <person name="Wu W."/>
            <person name="Sun C."/>
            <person name="Zou P."/>
            <person name="Liu Y."/>
            <person name="Dai S."/>
            <person name="Zhou R."/>
        </authorList>
    </citation>
    <scope>NUCLEOTIDE SEQUENCE [LARGE SCALE GENOMIC DNA]</scope>
</reference>